<sequence length="65" mass="7300">IIAAWQDYFTVLKKDMQKAVGDISFTADIWGDKALSPFLAMTAHWIAEDEKTCTLELKAALIAFH</sequence>
<gene>
    <name evidence="1" type="ORF">BJ138DRAFT_969324</name>
</gene>
<dbReference type="EMBL" id="MU268731">
    <property type="protein sequence ID" value="KAH7903842.1"/>
    <property type="molecule type" value="Genomic_DNA"/>
</dbReference>
<dbReference type="Proteomes" id="UP000790377">
    <property type="component" value="Unassembled WGS sequence"/>
</dbReference>
<evidence type="ECO:0000313" key="2">
    <source>
        <dbReference type="Proteomes" id="UP000790377"/>
    </source>
</evidence>
<name>A0ACB7ZT26_9AGAM</name>
<protein>
    <submittedName>
        <fullName evidence="1">Uncharacterized protein</fullName>
    </submittedName>
</protein>
<proteinExistence type="predicted"/>
<feature type="non-terminal residue" evidence="1">
    <location>
        <position position="1"/>
    </location>
</feature>
<reference evidence="1" key="1">
    <citation type="journal article" date="2021" name="New Phytol.">
        <title>Evolutionary innovations through gain and loss of genes in the ectomycorrhizal Boletales.</title>
        <authorList>
            <person name="Wu G."/>
            <person name="Miyauchi S."/>
            <person name="Morin E."/>
            <person name="Kuo A."/>
            <person name="Drula E."/>
            <person name="Varga T."/>
            <person name="Kohler A."/>
            <person name="Feng B."/>
            <person name="Cao Y."/>
            <person name="Lipzen A."/>
            <person name="Daum C."/>
            <person name="Hundley H."/>
            <person name="Pangilinan J."/>
            <person name="Johnson J."/>
            <person name="Barry K."/>
            <person name="LaButti K."/>
            <person name="Ng V."/>
            <person name="Ahrendt S."/>
            <person name="Min B."/>
            <person name="Choi I.G."/>
            <person name="Park H."/>
            <person name="Plett J.M."/>
            <person name="Magnuson J."/>
            <person name="Spatafora J.W."/>
            <person name="Nagy L.G."/>
            <person name="Henrissat B."/>
            <person name="Grigoriev I.V."/>
            <person name="Yang Z.L."/>
            <person name="Xu J."/>
            <person name="Martin F.M."/>
        </authorList>
    </citation>
    <scope>NUCLEOTIDE SEQUENCE</scope>
    <source>
        <strain evidence="1">ATCC 28755</strain>
    </source>
</reference>
<evidence type="ECO:0000313" key="1">
    <source>
        <dbReference type="EMBL" id="KAH7903842.1"/>
    </source>
</evidence>
<accession>A0ACB7ZT26</accession>
<organism evidence="1 2">
    <name type="scientific">Hygrophoropsis aurantiaca</name>
    <dbReference type="NCBI Taxonomy" id="72124"/>
    <lineage>
        <taxon>Eukaryota</taxon>
        <taxon>Fungi</taxon>
        <taxon>Dikarya</taxon>
        <taxon>Basidiomycota</taxon>
        <taxon>Agaricomycotina</taxon>
        <taxon>Agaricomycetes</taxon>
        <taxon>Agaricomycetidae</taxon>
        <taxon>Boletales</taxon>
        <taxon>Coniophorineae</taxon>
        <taxon>Hygrophoropsidaceae</taxon>
        <taxon>Hygrophoropsis</taxon>
    </lineage>
</organism>
<comment type="caution">
    <text evidence="1">The sequence shown here is derived from an EMBL/GenBank/DDBJ whole genome shotgun (WGS) entry which is preliminary data.</text>
</comment>
<keyword evidence="2" id="KW-1185">Reference proteome</keyword>
<feature type="non-terminal residue" evidence="1">
    <location>
        <position position="65"/>
    </location>
</feature>